<protein>
    <submittedName>
        <fullName evidence="1">Uncharacterized protein</fullName>
    </submittedName>
</protein>
<reference evidence="1" key="1">
    <citation type="journal article" date="2017" name="Appl. Environ. Microbiol.">
        <title>Molecular characterization of an Endozoicomonas-like organism causing infection in king scallop Pecten maximus L.</title>
        <authorList>
            <person name="Cano I."/>
            <person name="van Aerle R."/>
            <person name="Ross S."/>
            <person name="Verner-Jeffreys D.W."/>
            <person name="Paley R.K."/>
            <person name="Rimmer G."/>
            <person name="Ryder D."/>
            <person name="Hooper P."/>
            <person name="Stone D."/>
            <person name="Feist S.W."/>
        </authorList>
    </citation>
    <scope>NUCLEOTIDE SEQUENCE</scope>
</reference>
<name>A0A2H9T2Q6_9ZZZZ</name>
<evidence type="ECO:0000313" key="1">
    <source>
        <dbReference type="EMBL" id="PJE77477.1"/>
    </source>
</evidence>
<accession>A0A2H9T2Q6</accession>
<comment type="caution">
    <text evidence="1">The sequence shown here is derived from an EMBL/GenBank/DDBJ whole genome shotgun (WGS) entry which is preliminary data.</text>
</comment>
<dbReference type="EMBL" id="NSIT01000566">
    <property type="protein sequence ID" value="PJE77477.1"/>
    <property type="molecule type" value="Genomic_DNA"/>
</dbReference>
<gene>
    <name evidence="1" type="ORF">CI610_03600</name>
</gene>
<sequence length="33" mass="3640">MIAQSCYKMAAIAAMSKFLRGRKNNNTLLALLP</sequence>
<organism evidence="1">
    <name type="scientific">invertebrate metagenome</name>
    <dbReference type="NCBI Taxonomy" id="1711999"/>
    <lineage>
        <taxon>unclassified sequences</taxon>
        <taxon>metagenomes</taxon>
        <taxon>organismal metagenomes</taxon>
    </lineage>
</organism>
<dbReference type="AlphaFoldDB" id="A0A2H9T2Q6"/>
<proteinExistence type="predicted"/>